<evidence type="ECO:0000313" key="2">
    <source>
        <dbReference type="Proteomes" id="UP000078200"/>
    </source>
</evidence>
<dbReference type="VEuPathDB" id="VectorBase:GAUT043772"/>
<reference evidence="1" key="1">
    <citation type="submission" date="2020-05" db="UniProtKB">
        <authorList>
            <consortium name="EnsemblMetazoa"/>
        </authorList>
    </citation>
    <scope>IDENTIFICATION</scope>
    <source>
        <strain evidence="1">TTRI</strain>
    </source>
</reference>
<proteinExistence type="predicted"/>
<keyword evidence="2" id="KW-1185">Reference proteome</keyword>
<sequence length="242" mass="26906">MKMLKIDPMIEDVGGLKSNISLNSPDSCLARSLSSGPTQFSPKPISMLRNYHQNPMIGGPGMLASPTLTINNSNCQVAASKLPIITGSVNDVNRDSGIDDINMNEENLCPLKDSFDLKGISDTFSNNDIMLNPVKEYEKSLITDKNELTPLTMLNGQPPPLENTMEFNEDNVINDRNTRSIVANGDNLDKSKHSRSLIDNNNPLMSPFLMDLCNDDYHMNTDEYLKESDIEIVLNEWPTELV</sequence>
<dbReference type="EnsemblMetazoa" id="GAUT043772-RA">
    <property type="protein sequence ID" value="GAUT043772-PA"/>
    <property type="gene ID" value="GAUT043772"/>
</dbReference>
<name>A0A1A9VPV8_GLOAU</name>
<dbReference type="AlphaFoldDB" id="A0A1A9VPV8"/>
<accession>A0A1A9VPV8</accession>
<evidence type="ECO:0000313" key="1">
    <source>
        <dbReference type="EnsemblMetazoa" id="GAUT043772-PA"/>
    </source>
</evidence>
<dbReference type="Proteomes" id="UP000078200">
    <property type="component" value="Unassembled WGS sequence"/>
</dbReference>
<protein>
    <submittedName>
        <fullName evidence="1">Uncharacterized protein</fullName>
    </submittedName>
</protein>
<organism evidence="1 2">
    <name type="scientific">Glossina austeni</name>
    <name type="common">Savannah tsetse fly</name>
    <dbReference type="NCBI Taxonomy" id="7395"/>
    <lineage>
        <taxon>Eukaryota</taxon>
        <taxon>Metazoa</taxon>
        <taxon>Ecdysozoa</taxon>
        <taxon>Arthropoda</taxon>
        <taxon>Hexapoda</taxon>
        <taxon>Insecta</taxon>
        <taxon>Pterygota</taxon>
        <taxon>Neoptera</taxon>
        <taxon>Endopterygota</taxon>
        <taxon>Diptera</taxon>
        <taxon>Brachycera</taxon>
        <taxon>Muscomorpha</taxon>
        <taxon>Hippoboscoidea</taxon>
        <taxon>Glossinidae</taxon>
        <taxon>Glossina</taxon>
    </lineage>
</organism>